<organism evidence="2 3">
    <name type="scientific">Shewanella maritima</name>
    <dbReference type="NCBI Taxonomy" id="2520507"/>
    <lineage>
        <taxon>Bacteria</taxon>
        <taxon>Pseudomonadati</taxon>
        <taxon>Pseudomonadota</taxon>
        <taxon>Gammaproteobacteria</taxon>
        <taxon>Alteromonadales</taxon>
        <taxon>Shewanellaceae</taxon>
        <taxon>Shewanella</taxon>
    </lineage>
</organism>
<name>A0A411PJJ2_9GAMM</name>
<keyword evidence="3" id="KW-1185">Reference proteome</keyword>
<dbReference type="RefSeq" id="WP_130600777.1">
    <property type="nucleotide sequence ID" value="NZ_CP036200.1"/>
</dbReference>
<dbReference type="OrthoDB" id="5786920at2"/>
<keyword evidence="1" id="KW-0732">Signal</keyword>
<protein>
    <recommendedName>
        <fullName evidence="4">FAD/FMN-containing dehydrogenase</fullName>
    </recommendedName>
</protein>
<proteinExistence type="predicted"/>
<dbReference type="EMBL" id="CP036200">
    <property type="protein sequence ID" value="QBF83550.1"/>
    <property type="molecule type" value="Genomic_DNA"/>
</dbReference>
<dbReference type="KEGG" id="smai:EXU30_13245"/>
<reference evidence="2 3" key="1">
    <citation type="submission" date="2019-02" db="EMBL/GenBank/DDBJ databases">
        <title>Shewanella sp. D4-2 isolated from Dokdo Island.</title>
        <authorList>
            <person name="Baek K."/>
        </authorList>
    </citation>
    <scope>NUCLEOTIDE SEQUENCE [LARGE SCALE GENOMIC DNA]</scope>
    <source>
        <strain evidence="2 3">D4-2</strain>
    </source>
</reference>
<dbReference type="AlphaFoldDB" id="A0A411PJJ2"/>
<evidence type="ECO:0000313" key="3">
    <source>
        <dbReference type="Proteomes" id="UP000291106"/>
    </source>
</evidence>
<evidence type="ECO:0000313" key="2">
    <source>
        <dbReference type="EMBL" id="QBF83550.1"/>
    </source>
</evidence>
<evidence type="ECO:0008006" key="4">
    <source>
        <dbReference type="Google" id="ProtNLM"/>
    </source>
</evidence>
<feature type="signal peptide" evidence="1">
    <location>
        <begin position="1"/>
        <end position="24"/>
    </location>
</feature>
<gene>
    <name evidence="2" type="ORF">EXU30_13245</name>
</gene>
<evidence type="ECO:0000256" key="1">
    <source>
        <dbReference type="SAM" id="SignalP"/>
    </source>
</evidence>
<accession>A0A411PJJ2</accession>
<sequence>MLKTVSHCLVALALFVGVAGKAIALEAGEKLAALALNDQFEKPLQLEEQTQYLLFSKDMAGGEVVQEALTENPVAASGKLVYFADISGMPSLIARFVAIPKMQDYDFVLGLDREGEVTASLPVEEKAATLIELDNFKVKSVSFFESADELKQALK</sequence>
<dbReference type="Proteomes" id="UP000291106">
    <property type="component" value="Chromosome"/>
</dbReference>
<feature type="chain" id="PRO_5019547077" description="FAD/FMN-containing dehydrogenase" evidence="1">
    <location>
        <begin position="25"/>
        <end position="155"/>
    </location>
</feature>